<dbReference type="Pfam" id="PF04082">
    <property type="entry name" value="Fungal_trans"/>
    <property type="match status" value="1"/>
</dbReference>
<evidence type="ECO:0000256" key="1">
    <source>
        <dbReference type="ARBA" id="ARBA00004123"/>
    </source>
</evidence>
<dbReference type="CDD" id="cd00067">
    <property type="entry name" value="GAL4"/>
    <property type="match status" value="1"/>
</dbReference>
<dbReference type="InterPro" id="IPR001138">
    <property type="entry name" value="Zn2Cys6_DnaBD"/>
</dbReference>
<dbReference type="GO" id="GO:0006351">
    <property type="term" value="P:DNA-templated transcription"/>
    <property type="evidence" value="ECO:0007669"/>
    <property type="project" value="InterPro"/>
</dbReference>
<evidence type="ECO:0000259" key="7">
    <source>
        <dbReference type="PROSITE" id="PS50048"/>
    </source>
</evidence>
<reference evidence="8 9" key="1">
    <citation type="journal article" date="2019" name="Nat. Ecol. Evol.">
        <title>Megaphylogeny resolves global patterns of mushroom evolution.</title>
        <authorList>
            <person name="Varga T."/>
            <person name="Krizsan K."/>
            <person name="Foldi C."/>
            <person name="Dima B."/>
            <person name="Sanchez-Garcia M."/>
            <person name="Sanchez-Ramirez S."/>
            <person name="Szollosi G.J."/>
            <person name="Szarkandi J.G."/>
            <person name="Papp V."/>
            <person name="Albert L."/>
            <person name="Andreopoulos W."/>
            <person name="Angelini C."/>
            <person name="Antonin V."/>
            <person name="Barry K.W."/>
            <person name="Bougher N.L."/>
            <person name="Buchanan P."/>
            <person name="Buyck B."/>
            <person name="Bense V."/>
            <person name="Catcheside P."/>
            <person name="Chovatia M."/>
            <person name="Cooper J."/>
            <person name="Damon W."/>
            <person name="Desjardin D."/>
            <person name="Finy P."/>
            <person name="Geml J."/>
            <person name="Haridas S."/>
            <person name="Hughes K."/>
            <person name="Justo A."/>
            <person name="Karasinski D."/>
            <person name="Kautmanova I."/>
            <person name="Kiss B."/>
            <person name="Kocsube S."/>
            <person name="Kotiranta H."/>
            <person name="LaButti K.M."/>
            <person name="Lechner B.E."/>
            <person name="Liimatainen K."/>
            <person name="Lipzen A."/>
            <person name="Lukacs Z."/>
            <person name="Mihaltcheva S."/>
            <person name="Morgado L.N."/>
            <person name="Niskanen T."/>
            <person name="Noordeloos M.E."/>
            <person name="Ohm R.A."/>
            <person name="Ortiz-Santana B."/>
            <person name="Ovrebo C."/>
            <person name="Racz N."/>
            <person name="Riley R."/>
            <person name="Savchenko A."/>
            <person name="Shiryaev A."/>
            <person name="Soop K."/>
            <person name="Spirin V."/>
            <person name="Szebenyi C."/>
            <person name="Tomsovsky M."/>
            <person name="Tulloss R.E."/>
            <person name="Uehling J."/>
            <person name="Grigoriev I.V."/>
            <person name="Vagvolgyi C."/>
            <person name="Papp T."/>
            <person name="Martin F.M."/>
            <person name="Miettinen O."/>
            <person name="Hibbett D.S."/>
            <person name="Nagy L.G."/>
        </authorList>
    </citation>
    <scope>NUCLEOTIDE SEQUENCE [LARGE SCALE GENOMIC DNA]</scope>
    <source>
        <strain evidence="8 9">FP101781</strain>
    </source>
</reference>
<evidence type="ECO:0000256" key="4">
    <source>
        <dbReference type="ARBA" id="ARBA00023163"/>
    </source>
</evidence>
<dbReference type="OrthoDB" id="2309723at2759"/>
<dbReference type="PANTHER" id="PTHR47338">
    <property type="entry name" value="ZN(II)2CYS6 TRANSCRIPTION FACTOR (EUROFUNG)-RELATED"/>
    <property type="match status" value="1"/>
</dbReference>
<dbReference type="GO" id="GO:0003677">
    <property type="term" value="F:DNA binding"/>
    <property type="evidence" value="ECO:0007669"/>
    <property type="project" value="InterPro"/>
</dbReference>
<protein>
    <recommendedName>
        <fullName evidence="7">Zn(2)-C6 fungal-type domain-containing protein</fullName>
    </recommendedName>
</protein>
<gene>
    <name evidence="8" type="ORF">FA13DRAFT_1735488</name>
</gene>
<accession>A0A4Y7T3A6</accession>
<dbReference type="STRING" id="71717.A0A4Y7T3A6"/>
<dbReference type="InterPro" id="IPR050815">
    <property type="entry name" value="TF_fung"/>
</dbReference>
<keyword evidence="4" id="KW-0804">Transcription</keyword>
<dbReference type="InterPro" id="IPR007219">
    <property type="entry name" value="XnlR_reg_dom"/>
</dbReference>
<sequence>MSYDRFNNLKRGTACLACRRRKTRCDGGQPVCNHCIEGNRVDDCEYSDGLTLTATQTYEESIRQLEARKRDLEAASASTTAGLPFQLHQPYDPQVSQPDVGTAQEPNPDIATRLVDTFLPYSSELGFFLHPQRFKAGLALPEPAGHPARPAPALLFAVYLWGIRLSGNADCLTHEPSFHARAIEEAAANLSSDHPHRIVHGIQADILLAYYYIAQEKFVKAGHYVTSAMTTALSASLHTIRSRHTQSGVEENGERILAMWNVFVLDKMSAIVTGQMPNFVTVNDRPDRRVDVPWPMDMVGYEQGQVPPQLRTERTVDKFLNNEPTSDGQHNAAMTVLAKAAFLWEKASDIAQQCIPGLTQAQYASLAFERRKTELLIEGLEAYIPPTAQLVAVGTVEDVRKRIFWASVLRAAMIKLHEPVLRMNPGDDASRSRVLIAALGIFDIAIATTGRGVGFLNPFVAYAWVNAARVVSSQIVYLRGMRQAWEAQSGAESTLIGRLDQAVRAMESFASILPIFRSKVAEVQRIYESLSL</sequence>
<proteinExistence type="predicted"/>
<comment type="subcellular location">
    <subcellularLocation>
        <location evidence="1">Nucleus</location>
    </subcellularLocation>
</comment>
<dbReference type="AlphaFoldDB" id="A0A4Y7T3A6"/>
<dbReference type="PROSITE" id="PS50048">
    <property type="entry name" value="ZN2_CY6_FUNGAL_2"/>
    <property type="match status" value="1"/>
</dbReference>
<dbReference type="GO" id="GO:0005634">
    <property type="term" value="C:nucleus"/>
    <property type="evidence" value="ECO:0007669"/>
    <property type="project" value="UniProtKB-SubCell"/>
</dbReference>
<dbReference type="PROSITE" id="PS00463">
    <property type="entry name" value="ZN2_CY6_FUNGAL_1"/>
    <property type="match status" value="1"/>
</dbReference>
<keyword evidence="3" id="KW-0805">Transcription regulation</keyword>
<evidence type="ECO:0000313" key="8">
    <source>
        <dbReference type="EMBL" id="TEB28653.1"/>
    </source>
</evidence>
<feature type="domain" description="Zn(2)-C6 fungal-type" evidence="7">
    <location>
        <begin position="14"/>
        <end position="46"/>
    </location>
</feature>
<dbReference type="PANTHER" id="PTHR47338:SF29">
    <property type="entry name" value="ZN(2)-C6 FUNGAL-TYPE DOMAIN-CONTAINING PROTEIN"/>
    <property type="match status" value="1"/>
</dbReference>
<dbReference type="SUPFAM" id="SSF57701">
    <property type="entry name" value="Zn2/Cys6 DNA-binding domain"/>
    <property type="match status" value="1"/>
</dbReference>
<dbReference type="InterPro" id="IPR036864">
    <property type="entry name" value="Zn2-C6_fun-type_DNA-bd_sf"/>
</dbReference>
<dbReference type="CDD" id="cd12148">
    <property type="entry name" value="fungal_TF_MHR"/>
    <property type="match status" value="1"/>
</dbReference>
<dbReference type="Pfam" id="PF00172">
    <property type="entry name" value="Zn_clus"/>
    <property type="match status" value="1"/>
</dbReference>
<dbReference type="Gene3D" id="4.10.240.10">
    <property type="entry name" value="Zn(2)-C6 fungal-type DNA-binding domain"/>
    <property type="match status" value="1"/>
</dbReference>
<name>A0A4Y7T3A6_COPMI</name>
<evidence type="ECO:0000256" key="3">
    <source>
        <dbReference type="ARBA" id="ARBA00023015"/>
    </source>
</evidence>
<dbReference type="GO" id="GO:0000981">
    <property type="term" value="F:DNA-binding transcription factor activity, RNA polymerase II-specific"/>
    <property type="evidence" value="ECO:0007669"/>
    <property type="project" value="InterPro"/>
</dbReference>
<keyword evidence="9" id="KW-1185">Reference proteome</keyword>
<keyword evidence="2" id="KW-0479">Metal-binding</keyword>
<evidence type="ECO:0000313" key="9">
    <source>
        <dbReference type="Proteomes" id="UP000298030"/>
    </source>
</evidence>
<evidence type="ECO:0000256" key="6">
    <source>
        <dbReference type="SAM" id="MobiDB-lite"/>
    </source>
</evidence>
<comment type="caution">
    <text evidence="8">The sequence shown here is derived from an EMBL/GenBank/DDBJ whole genome shotgun (WGS) entry which is preliminary data.</text>
</comment>
<dbReference type="GO" id="GO:0008270">
    <property type="term" value="F:zinc ion binding"/>
    <property type="evidence" value="ECO:0007669"/>
    <property type="project" value="InterPro"/>
</dbReference>
<keyword evidence="5" id="KW-0539">Nucleus</keyword>
<dbReference type="Proteomes" id="UP000298030">
    <property type="component" value="Unassembled WGS sequence"/>
</dbReference>
<dbReference type="SMART" id="SM00066">
    <property type="entry name" value="GAL4"/>
    <property type="match status" value="1"/>
</dbReference>
<dbReference type="EMBL" id="QPFP01000031">
    <property type="protein sequence ID" value="TEB28653.1"/>
    <property type="molecule type" value="Genomic_DNA"/>
</dbReference>
<organism evidence="8 9">
    <name type="scientific">Coprinellus micaceus</name>
    <name type="common">Glistening ink-cap mushroom</name>
    <name type="synonym">Coprinus micaceus</name>
    <dbReference type="NCBI Taxonomy" id="71717"/>
    <lineage>
        <taxon>Eukaryota</taxon>
        <taxon>Fungi</taxon>
        <taxon>Dikarya</taxon>
        <taxon>Basidiomycota</taxon>
        <taxon>Agaricomycotina</taxon>
        <taxon>Agaricomycetes</taxon>
        <taxon>Agaricomycetidae</taxon>
        <taxon>Agaricales</taxon>
        <taxon>Agaricineae</taxon>
        <taxon>Psathyrellaceae</taxon>
        <taxon>Coprinellus</taxon>
    </lineage>
</organism>
<feature type="region of interest" description="Disordered" evidence="6">
    <location>
        <begin position="83"/>
        <end position="105"/>
    </location>
</feature>
<evidence type="ECO:0000256" key="2">
    <source>
        <dbReference type="ARBA" id="ARBA00022723"/>
    </source>
</evidence>
<evidence type="ECO:0000256" key="5">
    <source>
        <dbReference type="ARBA" id="ARBA00023242"/>
    </source>
</evidence>